<comment type="caution">
    <text evidence="6">The sequence shown here is derived from an EMBL/GenBank/DDBJ whole genome shotgun (WGS) entry which is preliminary data.</text>
</comment>
<dbReference type="AlphaFoldDB" id="A0A444YTI8"/>
<dbReference type="Gene3D" id="3.40.50.2000">
    <property type="entry name" value="Glycogen Phosphorylase B"/>
    <property type="match status" value="2"/>
</dbReference>
<proteinExistence type="inferred from homology"/>
<evidence type="ECO:0000256" key="4">
    <source>
        <dbReference type="RuleBase" id="RU003718"/>
    </source>
</evidence>
<dbReference type="InterPro" id="IPR035595">
    <property type="entry name" value="UDP_glycos_trans_CS"/>
</dbReference>
<evidence type="ECO:0000313" key="6">
    <source>
        <dbReference type="EMBL" id="RYR05242.1"/>
    </source>
</evidence>
<protein>
    <recommendedName>
        <fullName evidence="5">Glycosyltransferase</fullName>
        <ecNumber evidence="5">2.4.1.-</ecNumber>
    </recommendedName>
</protein>
<dbReference type="InterPro" id="IPR002213">
    <property type="entry name" value="UDP_glucos_trans"/>
</dbReference>
<keyword evidence="7" id="KW-1185">Reference proteome</keyword>
<accession>A0A444YTI8</accession>
<evidence type="ECO:0000256" key="5">
    <source>
        <dbReference type="RuleBase" id="RU362057"/>
    </source>
</evidence>
<dbReference type="Proteomes" id="UP000289738">
    <property type="component" value="Chromosome B06"/>
</dbReference>
<dbReference type="EMBL" id="SDMP01000016">
    <property type="protein sequence ID" value="RYR05242.1"/>
    <property type="molecule type" value="Genomic_DNA"/>
</dbReference>
<dbReference type="FunFam" id="3.40.50.2000:FF:000054">
    <property type="entry name" value="Glycosyltransferase"/>
    <property type="match status" value="1"/>
</dbReference>
<dbReference type="CDD" id="cd03784">
    <property type="entry name" value="GT1_Gtf-like"/>
    <property type="match status" value="1"/>
</dbReference>
<name>A0A444YTI8_ARAHY</name>
<evidence type="ECO:0000256" key="1">
    <source>
        <dbReference type="ARBA" id="ARBA00009995"/>
    </source>
</evidence>
<comment type="similarity">
    <text evidence="1 4">Belongs to the UDP-glycosyltransferase family.</text>
</comment>
<dbReference type="Pfam" id="PF00201">
    <property type="entry name" value="UDPGT"/>
    <property type="match status" value="1"/>
</dbReference>
<dbReference type="OrthoDB" id="5835829at2759"/>
<sequence length="475" mass="52431">MAKTTRIAIVTSPGLTHLVPILEFSKRFLELHPNFHVTCMIPSLGPHPDSTKSYLQTLPSNIHSILLPSINKQDLPQGAYPGVLIQKTVTLSLPSIRDTLKSLTLREPLAALIADAFAFEALSFAKEFNFLSYIYFPSTVMALSLSLHLPKLDEQVTGEYKDLQHPIYLPGCEPVFGRDLPSPMQNRSSDAYKLYLERSKGLSNVNGFIINSFLELESAAMKALAKEKSCFSFYAVGPITQKRSSSNDGDEELECLRWLDKQPHSSVLYVSFGSGGTLSQSAINELALGLELSGQRFLWVLRAPSDSSSAAYLDNQKNEDPLKFLPSGFLERTKEKGLVLPSWAPQVQILSHDSVGGFLSHCGWNSVLESVQVGVPIITWPLFAEQRMNAVLLVDGLKVAVRPNIGEDGIVEKEEVSKVIKCLMEQEEGKAMRKRMEDLKAYAADAVKKDAGSSTHALSQLASKWENFSGIEDNN</sequence>
<dbReference type="PROSITE" id="PS00375">
    <property type="entry name" value="UDPGT"/>
    <property type="match status" value="1"/>
</dbReference>
<organism evidence="6 7">
    <name type="scientific">Arachis hypogaea</name>
    <name type="common">Peanut</name>
    <dbReference type="NCBI Taxonomy" id="3818"/>
    <lineage>
        <taxon>Eukaryota</taxon>
        <taxon>Viridiplantae</taxon>
        <taxon>Streptophyta</taxon>
        <taxon>Embryophyta</taxon>
        <taxon>Tracheophyta</taxon>
        <taxon>Spermatophyta</taxon>
        <taxon>Magnoliopsida</taxon>
        <taxon>eudicotyledons</taxon>
        <taxon>Gunneridae</taxon>
        <taxon>Pentapetalae</taxon>
        <taxon>rosids</taxon>
        <taxon>fabids</taxon>
        <taxon>Fabales</taxon>
        <taxon>Fabaceae</taxon>
        <taxon>Papilionoideae</taxon>
        <taxon>50 kb inversion clade</taxon>
        <taxon>dalbergioids sensu lato</taxon>
        <taxon>Dalbergieae</taxon>
        <taxon>Pterocarpus clade</taxon>
        <taxon>Arachis</taxon>
    </lineage>
</organism>
<dbReference type="PANTHER" id="PTHR48046:SF6">
    <property type="entry name" value="GLYCOSYLTRANSFERASE"/>
    <property type="match status" value="1"/>
</dbReference>
<dbReference type="GO" id="GO:0008194">
    <property type="term" value="F:UDP-glycosyltransferase activity"/>
    <property type="evidence" value="ECO:0007669"/>
    <property type="project" value="InterPro"/>
</dbReference>
<dbReference type="SUPFAM" id="SSF53756">
    <property type="entry name" value="UDP-Glycosyltransferase/glycogen phosphorylase"/>
    <property type="match status" value="1"/>
</dbReference>
<evidence type="ECO:0000256" key="3">
    <source>
        <dbReference type="ARBA" id="ARBA00022679"/>
    </source>
</evidence>
<dbReference type="Gramene" id="arahy.Tifrunner.gnm2.ann2.Ah16g442600.1">
    <property type="protein sequence ID" value="arahy.Tifrunner.gnm2.ann2.Ah16g442600.1-CDS-1"/>
    <property type="gene ID" value="arahy.Tifrunner.gnm2.ann2.Ah16g442600"/>
</dbReference>
<evidence type="ECO:0000313" key="7">
    <source>
        <dbReference type="Proteomes" id="UP000289738"/>
    </source>
</evidence>
<dbReference type="SMR" id="A0A444YTI8"/>
<keyword evidence="3 4" id="KW-0808">Transferase</keyword>
<dbReference type="EC" id="2.4.1.-" evidence="5"/>
<keyword evidence="2 4" id="KW-0328">Glycosyltransferase</keyword>
<dbReference type="FunFam" id="3.40.50.2000:FF:000051">
    <property type="entry name" value="Glycosyltransferase"/>
    <property type="match status" value="1"/>
</dbReference>
<dbReference type="PANTHER" id="PTHR48046">
    <property type="entry name" value="UDP-GLYCOSYLTRANSFERASE 72E1"/>
    <property type="match status" value="1"/>
</dbReference>
<gene>
    <name evidence="6" type="ORF">Ahy_B06g085115</name>
</gene>
<reference evidence="6 7" key="1">
    <citation type="submission" date="2019-01" db="EMBL/GenBank/DDBJ databases">
        <title>Sequencing of cultivated peanut Arachis hypogaea provides insights into genome evolution and oil improvement.</title>
        <authorList>
            <person name="Chen X."/>
        </authorList>
    </citation>
    <scope>NUCLEOTIDE SEQUENCE [LARGE SCALE GENOMIC DNA]</scope>
    <source>
        <strain evidence="7">cv. Fuhuasheng</strain>
        <tissue evidence="6">Leaves</tissue>
    </source>
</reference>
<evidence type="ECO:0000256" key="2">
    <source>
        <dbReference type="ARBA" id="ARBA00022676"/>
    </source>
</evidence>